<dbReference type="EMBL" id="LHPG02000006">
    <property type="protein sequence ID" value="PRW57882.1"/>
    <property type="molecule type" value="Genomic_DNA"/>
</dbReference>
<dbReference type="InterPro" id="IPR011051">
    <property type="entry name" value="RmlC_Cupin_sf"/>
</dbReference>
<gene>
    <name evidence="2" type="ORF">C2E21_3544</name>
</gene>
<organism evidence="2 3">
    <name type="scientific">Chlorella sorokiniana</name>
    <name type="common">Freshwater green alga</name>
    <dbReference type="NCBI Taxonomy" id="3076"/>
    <lineage>
        <taxon>Eukaryota</taxon>
        <taxon>Viridiplantae</taxon>
        <taxon>Chlorophyta</taxon>
        <taxon>core chlorophytes</taxon>
        <taxon>Trebouxiophyceae</taxon>
        <taxon>Chlorellales</taxon>
        <taxon>Chlorellaceae</taxon>
        <taxon>Chlorella clade</taxon>
        <taxon>Chlorella</taxon>
    </lineage>
</organism>
<name>A0A2P6TUY8_CHLSO</name>
<keyword evidence="3" id="KW-1185">Reference proteome</keyword>
<feature type="domain" description="DUF985" evidence="1">
    <location>
        <begin position="11"/>
        <end position="141"/>
    </location>
</feature>
<proteinExistence type="predicted"/>
<sequence length="164" mass="18002">MAAAELPTEVKELIQRLQLEPHPEGGFYRETFRDAHQVDGRAASTAILYLLPAGAKSKLHRLDASECWHAYLGGPITIVELDPSTQGARTTQLGSDLSAGQQLQHVVPPHTWFGAAPAEGTAWALVGCTVAPGFEFQHFEFGDREQLLQQFPQAAPWVERLMSD</sequence>
<evidence type="ECO:0000259" key="1">
    <source>
        <dbReference type="Pfam" id="PF06172"/>
    </source>
</evidence>
<reference evidence="2 3" key="1">
    <citation type="journal article" date="2018" name="Plant J.">
        <title>Genome sequences of Chlorella sorokiniana UTEX 1602 and Micractinium conductrix SAG 241.80: implications to maltose excretion by a green alga.</title>
        <authorList>
            <person name="Arriola M.B."/>
            <person name="Velmurugan N."/>
            <person name="Zhang Y."/>
            <person name="Plunkett M.H."/>
            <person name="Hondzo H."/>
            <person name="Barney B.M."/>
        </authorList>
    </citation>
    <scope>NUCLEOTIDE SEQUENCE [LARGE SCALE GENOMIC DNA]</scope>
    <source>
        <strain evidence="3">UTEX 1602</strain>
    </source>
</reference>
<dbReference type="OrthoDB" id="6614653at2759"/>
<evidence type="ECO:0000313" key="2">
    <source>
        <dbReference type="EMBL" id="PRW57882.1"/>
    </source>
</evidence>
<dbReference type="Proteomes" id="UP000239899">
    <property type="component" value="Unassembled WGS sequence"/>
</dbReference>
<dbReference type="AlphaFoldDB" id="A0A2P6TUY8"/>
<dbReference type="PANTHER" id="PTHR33387">
    <property type="entry name" value="RMLC-LIKE JELLY ROLL FOLD PROTEIN"/>
    <property type="match status" value="1"/>
</dbReference>
<comment type="caution">
    <text evidence="2">The sequence shown here is derived from an EMBL/GenBank/DDBJ whole genome shotgun (WGS) entry which is preliminary data.</text>
</comment>
<evidence type="ECO:0000313" key="3">
    <source>
        <dbReference type="Proteomes" id="UP000239899"/>
    </source>
</evidence>
<dbReference type="PANTHER" id="PTHR33387:SF3">
    <property type="entry name" value="DUF985 DOMAIN-CONTAINING PROTEIN"/>
    <property type="match status" value="1"/>
</dbReference>
<dbReference type="SUPFAM" id="SSF51182">
    <property type="entry name" value="RmlC-like cupins"/>
    <property type="match status" value="1"/>
</dbReference>
<protein>
    <submittedName>
        <fullName evidence="2">Cupin family</fullName>
    </submittedName>
</protein>
<dbReference type="Gene3D" id="2.60.120.10">
    <property type="entry name" value="Jelly Rolls"/>
    <property type="match status" value="1"/>
</dbReference>
<accession>A0A2P6TUY8</accession>
<dbReference type="InterPro" id="IPR009327">
    <property type="entry name" value="Cupin_DUF985"/>
</dbReference>
<dbReference type="Pfam" id="PF06172">
    <property type="entry name" value="Cupin_5"/>
    <property type="match status" value="1"/>
</dbReference>
<dbReference type="InterPro" id="IPR014710">
    <property type="entry name" value="RmlC-like_jellyroll"/>
</dbReference>
<dbReference type="CDD" id="cd06121">
    <property type="entry name" value="cupin_YML079wp"/>
    <property type="match status" value="1"/>
</dbReference>
<dbReference type="InterPro" id="IPR039935">
    <property type="entry name" value="YML079W-like"/>
</dbReference>